<dbReference type="EMBL" id="EQ982199">
    <property type="protein sequence ID" value="EEF24461.1"/>
    <property type="molecule type" value="Genomic_DNA"/>
</dbReference>
<dbReference type="AlphaFoldDB" id="B9TI53"/>
<evidence type="ECO:0000313" key="3">
    <source>
        <dbReference type="Proteomes" id="UP000008311"/>
    </source>
</evidence>
<reference evidence="3" key="1">
    <citation type="journal article" date="2010" name="Nat. Biotechnol.">
        <title>Draft genome sequence of the oilseed species Ricinus communis.</title>
        <authorList>
            <person name="Chan A.P."/>
            <person name="Crabtree J."/>
            <person name="Zhao Q."/>
            <person name="Lorenzi H."/>
            <person name="Orvis J."/>
            <person name="Puiu D."/>
            <person name="Melake-Berhan A."/>
            <person name="Jones K.M."/>
            <person name="Redman J."/>
            <person name="Chen G."/>
            <person name="Cahoon E.B."/>
            <person name="Gedil M."/>
            <person name="Stanke M."/>
            <person name="Haas B.J."/>
            <person name="Wortman J.R."/>
            <person name="Fraser-Liggett C.M."/>
            <person name="Ravel J."/>
            <person name="Rabinowicz P.D."/>
        </authorList>
    </citation>
    <scope>NUCLEOTIDE SEQUENCE [LARGE SCALE GENOMIC DNA]</scope>
    <source>
        <strain evidence="3">cv. Hale</strain>
    </source>
</reference>
<accession>B9TI53</accession>
<sequence length="106" mass="11709">MGETGMAEMTDMAEMMAMPLPDNTLPMMAGKDQFGAIEMGGMFTTVKIREGLARNDYKDPGFYKHPKDTVAHEVENDLPPVSRRTPLNTEEGIEMTVRKPTGHAGH</sequence>
<feature type="region of interest" description="Disordered" evidence="1">
    <location>
        <begin position="78"/>
        <end position="106"/>
    </location>
</feature>
<dbReference type="InParanoid" id="B9TI53"/>
<organism evidence="2 3">
    <name type="scientific">Ricinus communis</name>
    <name type="common">Castor bean</name>
    <dbReference type="NCBI Taxonomy" id="3988"/>
    <lineage>
        <taxon>Eukaryota</taxon>
        <taxon>Viridiplantae</taxon>
        <taxon>Streptophyta</taxon>
        <taxon>Embryophyta</taxon>
        <taxon>Tracheophyta</taxon>
        <taxon>Spermatophyta</taxon>
        <taxon>Magnoliopsida</taxon>
        <taxon>eudicotyledons</taxon>
        <taxon>Gunneridae</taxon>
        <taxon>Pentapetalae</taxon>
        <taxon>rosids</taxon>
        <taxon>fabids</taxon>
        <taxon>Malpighiales</taxon>
        <taxon>Euphorbiaceae</taxon>
        <taxon>Acalyphoideae</taxon>
        <taxon>Acalypheae</taxon>
        <taxon>Ricinus</taxon>
    </lineage>
</organism>
<keyword evidence="3" id="KW-1185">Reference proteome</keyword>
<evidence type="ECO:0000256" key="1">
    <source>
        <dbReference type="SAM" id="MobiDB-lite"/>
    </source>
</evidence>
<evidence type="ECO:0000313" key="2">
    <source>
        <dbReference type="EMBL" id="EEF24461.1"/>
    </source>
</evidence>
<dbReference type="Proteomes" id="UP000008311">
    <property type="component" value="Unassembled WGS sequence"/>
</dbReference>
<gene>
    <name evidence="2" type="ORF">RCOM_1877780</name>
</gene>
<protein>
    <submittedName>
        <fullName evidence="2">Uncharacterized protein</fullName>
    </submittedName>
</protein>
<proteinExistence type="predicted"/>
<dbReference type="STRING" id="3988.B9TI53"/>
<name>B9TI53_RICCO</name>